<proteinExistence type="predicted"/>
<sequence>MSNHGRVGPTPHASLLPAPATIRSLQTEQQPRLILLRHLSIDYESHEVAVPTRGERAGAGAGADADAVVRGQEAEALHASGQLGGGEGRRPGGVHARAPPRRGVVVGEGRRRPPRVPAEIEAVAGPRFDAAVSRAVPPSSSQLGIAWQDDAAAAAAGGWHRWSTAGAAACQWHTSLVTEREVAMFALAAESARAAAAEDRRGADGIRRACAALCDAAGALREAAGGADAGRRDGHVARARRGAGGPDAGVGAGVLLRARRRRREAAGAVLDGGEAGEPGLRRRARRAGGPRAAAAARRPPAVGGARGGEGGLLRRRGVPPGGARAACRGRRRRGDSAAEAGGGDAQGIEASQEGGAPVHAAAKWLKREVEAELAGAEHDNGMIYYMAVPANGELAELPGLQQRLVQPTPLENILQQGTHGDGGAPAAGG</sequence>
<organism evidence="2">
    <name type="scientific">Oryza sativa subsp. japonica</name>
    <name type="common">Rice</name>
    <dbReference type="NCBI Taxonomy" id="39947"/>
    <lineage>
        <taxon>Eukaryota</taxon>
        <taxon>Viridiplantae</taxon>
        <taxon>Streptophyta</taxon>
        <taxon>Embryophyta</taxon>
        <taxon>Tracheophyta</taxon>
        <taxon>Spermatophyta</taxon>
        <taxon>Magnoliopsida</taxon>
        <taxon>Liliopsida</taxon>
        <taxon>Poales</taxon>
        <taxon>Poaceae</taxon>
        <taxon>BOP clade</taxon>
        <taxon>Oryzoideae</taxon>
        <taxon>Oryzeae</taxon>
        <taxon>Oryzinae</taxon>
        <taxon>Oryza</taxon>
        <taxon>Oryza sativa</taxon>
    </lineage>
</organism>
<protein>
    <submittedName>
        <fullName evidence="2">Uncharacterized protein</fullName>
    </submittedName>
</protein>
<gene>
    <name evidence="2" type="ORF">OsJ_32022</name>
</gene>
<accession>A3C636</accession>
<evidence type="ECO:0000313" key="2">
    <source>
        <dbReference type="EMBL" id="EAZ16549.1"/>
    </source>
</evidence>
<dbReference type="Gene3D" id="1.25.40.280">
    <property type="entry name" value="alix/aip1 like domains"/>
    <property type="match status" value="1"/>
</dbReference>
<dbReference type="Proteomes" id="UP000007752">
    <property type="component" value="Chromosome 10"/>
</dbReference>
<feature type="region of interest" description="Disordered" evidence="1">
    <location>
        <begin position="78"/>
        <end position="111"/>
    </location>
</feature>
<dbReference type="InterPro" id="IPR038499">
    <property type="entry name" value="BRO1_sf"/>
</dbReference>
<dbReference type="AlphaFoldDB" id="A3C636"/>
<reference evidence="2" key="1">
    <citation type="journal article" date="2005" name="PLoS Biol.">
        <title>The genomes of Oryza sativa: a history of duplications.</title>
        <authorList>
            <person name="Yu J."/>
            <person name="Wang J."/>
            <person name="Lin W."/>
            <person name="Li S."/>
            <person name="Li H."/>
            <person name="Zhou J."/>
            <person name="Ni P."/>
            <person name="Dong W."/>
            <person name="Hu S."/>
            <person name="Zeng C."/>
            <person name="Zhang J."/>
            <person name="Zhang Y."/>
            <person name="Li R."/>
            <person name="Xu Z."/>
            <person name="Li S."/>
            <person name="Li X."/>
            <person name="Zheng H."/>
            <person name="Cong L."/>
            <person name="Lin L."/>
            <person name="Yin J."/>
            <person name="Geng J."/>
            <person name="Li G."/>
            <person name="Shi J."/>
            <person name="Liu J."/>
            <person name="Lv H."/>
            <person name="Li J."/>
            <person name="Wang J."/>
            <person name="Deng Y."/>
            <person name="Ran L."/>
            <person name="Shi X."/>
            <person name="Wang X."/>
            <person name="Wu Q."/>
            <person name="Li C."/>
            <person name="Ren X."/>
            <person name="Wang J."/>
            <person name="Wang X."/>
            <person name="Li D."/>
            <person name="Liu D."/>
            <person name="Zhang X."/>
            <person name="Ji Z."/>
            <person name="Zhao W."/>
            <person name="Sun Y."/>
            <person name="Zhang Z."/>
            <person name="Bao J."/>
            <person name="Han Y."/>
            <person name="Dong L."/>
            <person name="Ji J."/>
            <person name="Chen P."/>
            <person name="Wu S."/>
            <person name="Liu J."/>
            <person name="Xiao Y."/>
            <person name="Bu D."/>
            <person name="Tan J."/>
            <person name="Yang L."/>
            <person name="Ye C."/>
            <person name="Zhang J."/>
            <person name="Xu J."/>
            <person name="Zhou Y."/>
            <person name="Yu Y."/>
            <person name="Zhang B."/>
            <person name="Zhuang S."/>
            <person name="Wei H."/>
            <person name="Liu B."/>
            <person name="Lei M."/>
            <person name="Yu H."/>
            <person name="Li Y."/>
            <person name="Xu H."/>
            <person name="Wei S."/>
            <person name="He X."/>
            <person name="Fang L."/>
            <person name="Zhang Z."/>
            <person name="Zhang Y."/>
            <person name="Huang X."/>
            <person name="Su Z."/>
            <person name="Tong W."/>
            <person name="Li J."/>
            <person name="Tong Z."/>
            <person name="Li S."/>
            <person name="Ye J."/>
            <person name="Wang L."/>
            <person name="Fang L."/>
            <person name="Lei T."/>
            <person name="Chen C."/>
            <person name="Chen H."/>
            <person name="Xu Z."/>
            <person name="Li H."/>
            <person name="Huang H."/>
            <person name="Zhang F."/>
            <person name="Xu H."/>
            <person name="Li N."/>
            <person name="Zhao C."/>
            <person name="Li S."/>
            <person name="Dong L."/>
            <person name="Huang Y."/>
            <person name="Li L."/>
            <person name="Xi Y."/>
            <person name="Qi Q."/>
            <person name="Li W."/>
            <person name="Zhang B."/>
            <person name="Hu W."/>
            <person name="Zhang Y."/>
            <person name="Tian X."/>
            <person name="Jiao Y."/>
            <person name="Liang X."/>
            <person name="Jin J."/>
            <person name="Gao L."/>
            <person name="Zheng W."/>
            <person name="Hao B."/>
            <person name="Liu S."/>
            <person name="Wang W."/>
            <person name="Yuan L."/>
            <person name="Cao M."/>
            <person name="McDermott J."/>
            <person name="Samudrala R."/>
            <person name="Wang J."/>
            <person name="Wong G.K."/>
            <person name="Yang H."/>
        </authorList>
    </citation>
    <scope>NUCLEOTIDE SEQUENCE [LARGE SCALE GENOMIC DNA]</scope>
</reference>
<feature type="compositionally biased region" description="Low complexity" evidence="1">
    <location>
        <begin position="289"/>
        <end position="303"/>
    </location>
</feature>
<dbReference type="EMBL" id="CM000147">
    <property type="protein sequence ID" value="EAZ16549.1"/>
    <property type="molecule type" value="Genomic_DNA"/>
</dbReference>
<name>A3C636_ORYSJ</name>
<reference evidence="2" key="2">
    <citation type="submission" date="2008-12" db="EMBL/GenBank/DDBJ databases">
        <title>Improved gene annotation of the rice (Oryza sativa) genomes.</title>
        <authorList>
            <person name="Wang J."/>
            <person name="Li R."/>
            <person name="Fan W."/>
            <person name="Huang Q."/>
            <person name="Zhang J."/>
            <person name="Zhou Y."/>
            <person name="Hu Y."/>
            <person name="Zi S."/>
            <person name="Li J."/>
            <person name="Ni P."/>
            <person name="Zheng H."/>
            <person name="Zhang Y."/>
            <person name="Zhao M."/>
            <person name="Hao Q."/>
            <person name="McDermott J."/>
            <person name="Samudrala R."/>
            <person name="Kristiansen K."/>
            <person name="Wong G.K.-S."/>
        </authorList>
    </citation>
    <scope>NUCLEOTIDE SEQUENCE</scope>
</reference>
<feature type="region of interest" description="Disordered" evidence="1">
    <location>
        <begin position="266"/>
        <end position="355"/>
    </location>
</feature>
<evidence type="ECO:0000256" key="1">
    <source>
        <dbReference type="SAM" id="MobiDB-lite"/>
    </source>
</evidence>